<protein>
    <submittedName>
        <fullName evidence="2">Uncharacterized protein</fullName>
    </submittedName>
</protein>
<dbReference type="Proteomes" id="UP001189429">
    <property type="component" value="Unassembled WGS sequence"/>
</dbReference>
<evidence type="ECO:0000256" key="1">
    <source>
        <dbReference type="SAM" id="Coils"/>
    </source>
</evidence>
<proteinExistence type="predicted"/>
<keyword evidence="1" id="KW-0175">Coiled coil</keyword>
<reference evidence="2" key="1">
    <citation type="submission" date="2023-10" db="EMBL/GenBank/DDBJ databases">
        <authorList>
            <person name="Chen Y."/>
            <person name="Shah S."/>
            <person name="Dougan E. K."/>
            <person name="Thang M."/>
            <person name="Chan C."/>
        </authorList>
    </citation>
    <scope>NUCLEOTIDE SEQUENCE [LARGE SCALE GENOMIC DNA]</scope>
</reference>
<feature type="coiled-coil region" evidence="1">
    <location>
        <begin position="38"/>
        <end position="65"/>
    </location>
</feature>
<name>A0ABN9QBC0_9DINO</name>
<keyword evidence="3" id="KW-1185">Reference proteome</keyword>
<gene>
    <name evidence="2" type="ORF">PCOR1329_LOCUS9611</name>
</gene>
<dbReference type="EMBL" id="CAUYUJ010002686">
    <property type="protein sequence ID" value="CAK0801910.1"/>
    <property type="molecule type" value="Genomic_DNA"/>
</dbReference>
<comment type="caution">
    <text evidence="2">The sequence shown here is derived from an EMBL/GenBank/DDBJ whole genome shotgun (WGS) entry which is preliminary data.</text>
</comment>
<sequence>MSALARELAKLQQASTPQGGRQLLLLQAYAEHGREASAEESLEFLRRLRKTRDELRERAAKISSGPRMLLQRWRSDCQTHEGFALLRANLLSRERLEELSGEDLSLAYNHLRRMSLVREAEEVWPCIGERVAAGRLGGVRELLGVWSVAPPERLQEIDAQMASALAAEKPKGWQLLSAISRVADRPNSQAVFRCAEELKRRMQDLSPEDLAALVGLLGRRGAEDRAAGRPDLLAEVGARAKARLAGGGGAPKGEAALEAGQLCGLLGAMEDR</sequence>
<accession>A0ABN9QBC0</accession>
<evidence type="ECO:0000313" key="3">
    <source>
        <dbReference type="Proteomes" id="UP001189429"/>
    </source>
</evidence>
<feature type="non-terminal residue" evidence="2">
    <location>
        <position position="272"/>
    </location>
</feature>
<organism evidence="2 3">
    <name type="scientific">Prorocentrum cordatum</name>
    <dbReference type="NCBI Taxonomy" id="2364126"/>
    <lineage>
        <taxon>Eukaryota</taxon>
        <taxon>Sar</taxon>
        <taxon>Alveolata</taxon>
        <taxon>Dinophyceae</taxon>
        <taxon>Prorocentrales</taxon>
        <taxon>Prorocentraceae</taxon>
        <taxon>Prorocentrum</taxon>
    </lineage>
</organism>
<evidence type="ECO:0000313" key="2">
    <source>
        <dbReference type="EMBL" id="CAK0801910.1"/>
    </source>
</evidence>